<dbReference type="EMBL" id="JAHRHJ020000010">
    <property type="protein sequence ID" value="KAH9296818.1"/>
    <property type="molecule type" value="Genomic_DNA"/>
</dbReference>
<evidence type="ECO:0000313" key="2">
    <source>
        <dbReference type="Proteomes" id="UP000824469"/>
    </source>
</evidence>
<comment type="caution">
    <text evidence="1">The sequence shown here is derived from an EMBL/GenBank/DDBJ whole genome shotgun (WGS) entry which is preliminary data.</text>
</comment>
<organism evidence="1 2">
    <name type="scientific">Taxus chinensis</name>
    <name type="common">Chinese yew</name>
    <name type="synonym">Taxus wallichiana var. chinensis</name>
    <dbReference type="NCBI Taxonomy" id="29808"/>
    <lineage>
        <taxon>Eukaryota</taxon>
        <taxon>Viridiplantae</taxon>
        <taxon>Streptophyta</taxon>
        <taxon>Embryophyta</taxon>
        <taxon>Tracheophyta</taxon>
        <taxon>Spermatophyta</taxon>
        <taxon>Pinopsida</taxon>
        <taxon>Pinidae</taxon>
        <taxon>Conifers II</taxon>
        <taxon>Cupressales</taxon>
        <taxon>Taxaceae</taxon>
        <taxon>Taxus</taxon>
    </lineage>
</organism>
<dbReference type="AlphaFoldDB" id="A0AA38CDB7"/>
<feature type="non-terminal residue" evidence="1">
    <location>
        <position position="1"/>
    </location>
</feature>
<keyword evidence="2" id="KW-1185">Reference proteome</keyword>
<gene>
    <name evidence="1" type="ORF">KI387_028500</name>
</gene>
<accession>A0AA38CDB7</accession>
<evidence type="ECO:0000313" key="1">
    <source>
        <dbReference type="EMBL" id="KAH9296818.1"/>
    </source>
</evidence>
<proteinExistence type="predicted"/>
<sequence>TSVSQFTPSDELENTNFVVSIRTKPLIHNVPIIPISAHAKVENNTTTLDPSDNDKVTLEYLNTFAKLDFTHSIVDLSLNPHSSSYFVNPTIEPPLQENLEIYEVE</sequence>
<name>A0AA38CDB7_TAXCH</name>
<feature type="non-terminal residue" evidence="1">
    <location>
        <position position="105"/>
    </location>
</feature>
<protein>
    <submittedName>
        <fullName evidence="1">Uncharacterized protein</fullName>
    </submittedName>
</protein>
<dbReference type="Proteomes" id="UP000824469">
    <property type="component" value="Unassembled WGS sequence"/>
</dbReference>
<reference evidence="1 2" key="1">
    <citation type="journal article" date="2021" name="Nat. Plants">
        <title>The Taxus genome provides insights into paclitaxel biosynthesis.</title>
        <authorList>
            <person name="Xiong X."/>
            <person name="Gou J."/>
            <person name="Liao Q."/>
            <person name="Li Y."/>
            <person name="Zhou Q."/>
            <person name="Bi G."/>
            <person name="Li C."/>
            <person name="Du R."/>
            <person name="Wang X."/>
            <person name="Sun T."/>
            <person name="Guo L."/>
            <person name="Liang H."/>
            <person name="Lu P."/>
            <person name="Wu Y."/>
            <person name="Zhang Z."/>
            <person name="Ro D.K."/>
            <person name="Shang Y."/>
            <person name="Huang S."/>
            <person name="Yan J."/>
        </authorList>
    </citation>
    <scope>NUCLEOTIDE SEQUENCE [LARGE SCALE GENOMIC DNA]</scope>
    <source>
        <strain evidence="1">Ta-2019</strain>
    </source>
</reference>